<keyword evidence="5 6" id="KW-0472">Membrane</keyword>
<evidence type="ECO:0000313" key="8">
    <source>
        <dbReference type="Proteomes" id="UP001370490"/>
    </source>
</evidence>
<comment type="similarity">
    <text evidence="2 6">Belongs to the multi antimicrobial extrusion (MATE) (TC 2.A.66.1) family.</text>
</comment>
<keyword evidence="3 6" id="KW-0812">Transmembrane</keyword>
<dbReference type="GO" id="GO:0042910">
    <property type="term" value="F:xenobiotic transmembrane transporter activity"/>
    <property type="evidence" value="ECO:0007669"/>
    <property type="project" value="InterPro"/>
</dbReference>
<evidence type="ECO:0000256" key="3">
    <source>
        <dbReference type="ARBA" id="ARBA00022692"/>
    </source>
</evidence>
<feature type="transmembrane region" description="Helical" evidence="6">
    <location>
        <begin position="112"/>
        <end position="135"/>
    </location>
</feature>
<feature type="transmembrane region" description="Helical" evidence="6">
    <location>
        <begin position="79"/>
        <end position="100"/>
    </location>
</feature>
<comment type="subcellular location">
    <subcellularLocation>
        <location evidence="1">Membrane</location>
        <topology evidence="1">Multi-pass membrane protein</topology>
    </subcellularLocation>
</comment>
<accession>A0AAN8WE58</accession>
<dbReference type="Pfam" id="PF01554">
    <property type="entry name" value="MatE"/>
    <property type="match status" value="2"/>
</dbReference>
<feature type="transmembrane region" description="Helical" evidence="6">
    <location>
        <begin position="344"/>
        <end position="364"/>
    </location>
</feature>
<gene>
    <name evidence="7" type="ORF">RJ641_000175</name>
</gene>
<dbReference type="GO" id="GO:1990961">
    <property type="term" value="P:xenobiotic detoxification by transmembrane export across the plasma membrane"/>
    <property type="evidence" value="ECO:0007669"/>
    <property type="project" value="InterPro"/>
</dbReference>
<feature type="transmembrane region" description="Helical" evidence="6">
    <location>
        <begin position="439"/>
        <end position="458"/>
    </location>
</feature>
<dbReference type="EMBL" id="JBAMMX010000001">
    <property type="protein sequence ID" value="KAK6946702.1"/>
    <property type="molecule type" value="Genomic_DNA"/>
</dbReference>
<keyword evidence="4 6" id="KW-1133">Transmembrane helix</keyword>
<feature type="transmembrane region" description="Helical" evidence="6">
    <location>
        <begin position="262"/>
        <end position="285"/>
    </location>
</feature>
<name>A0AAN8WE58_9MAGN</name>
<organism evidence="7 8">
    <name type="scientific">Dillenia turbinata</name>
    <dbReference type="NCBI Taxonomy" id="194707"/>
    <lineage>
        <taxon>Eukaryota</taxon>
        <taxon>Viridiplantae</taxon>
        <taxon>Streptophyta</taxon>
        <taxon>Embryophyta</taxon>
        <taxon>Tracheophyta</taxon>
        <taxon>Spermatophyta</taxon>
        <taxon>Magnoliopsida</taxon>
        <taxon>eudicotyledons</taxon>
        <taxon>Gunneridae</taxon>
        <taxon>Pentapetalae</taxon>
        <taxon>Dilleniales</taxon>
        <taxon>Dilleniaceae</taxon>
        <taxon>Dillenia</taxon>
    </lineage>
</organism>
<dbReference type="InterPro" id="IPR045069">
    <property type="entry name" value="MATE_euk"/>
</dbReference>
<sequence length="481" mass="52698">MMANSDSDTPLLENSSHQGEAEERWWEKVLDVEEARSQFMFSLPLILTNVSYYVIPLVSVMFAGHLGELELAGATLANSWATVTGFAFMIGLSGALETLCGQGFGAKIYRMMGIYLQASCVISAFFSVIVSVFWLYTEPVLILLHQDADIARTAAVFMKYLIPGLFAYGFLHNILRFLQTQSIVMPLVVCSVLPLVIHVGITYVLVHLTALGFKGAALAASITLWISVFMLALYVFCATKFKQTWEGFSWESFRYVYSNLKLALPSAAMVCLEYWAFELLVLLAGLMENSEVTTSLIAMCVNTEAIAYMFTYGLSAAASTRVSNELGAGNPVRAKHALGVTLKLSLLLAFVVILALLVGHNLWASFFSNSSTIIKAFASMTPFLAISIFFDSVQGVLSGATRGCGWQHLAVFINLATFYFVGMPIACVLAFLIKLYSKGLWIGLICGLSCQAAALFLVTHCRNWSKVDLSVDVDKRNPVEA</sequence>
<evidence type="ECO:0000256" key="6">
    <source>
        <dbReference type="RuleBase" id="RU004914"/>
    </source>
</evidence>
<dbReference type="CDD" id="cd13132">
    <property type="entry name" value="MATE_eukaryotic"/>
    <property type="match status" value="1"/>
</dbReference>
<protein>
    <recommendedName>
        <fullName evidence="6">Protein DETOXIFICATION</fullName>
    </recommendedName>
    <alternativeName>
        <fullName evidence="6">Multidrug and toxic compound extrusion protein</fullName>
    </alternativeName>
</protein>
<evidence type="ECO:0000256" key="5">
    <source>
        <dbReference type="ARBA" id="ARBA00023136"/>
    </source>
</evidence>
<feature type="transmembrane region" description="Helical" evidence="6">
    <location>
        <begin position="409"/>
        <end position="433"/>
    </location>
</feature>
<feature type="transmembrane region" description="Helical" evidence="6">
    <location>
        <begin position="376"/>
        <end position="397"/>
    </location>
</feature>
<evidence type="ECO:0000256" key="2">
    <source>
        <dbReference type="ARBA" id="ARBA00010199"/>
    </source>
</evidence>
<dbReference type="NCBIfam" id="TIGR00797">
    <property type="entry name" value="matE"/>
    <property type="match status" value="1"/>
</dbReference>
<feature type="transmembrane region" description="Helical" evidence="6">
    <location>
        <begin position="150"/>
        <end position="171"/>
    </location>
</feature>
<dbReference type="InterPro" id="IPR002528">
    <property type="entry name" value="MATE_fam"/>
</dbReference>
<comment type="caution">
    <text evidence="7">The sequence shown here is derived from an EMBL/GenBank/DDBJ whole genome shotgun (WGS) entry which is preliminary data.</text>
</comment>
<dbReference type="AlphaFoldDB" id="A0AAN8WE58"/>
<feature type="transmembrane region" description="Helical" evidence="6">
    <location>
        <begin position="183"/>
        <end position="206"/>
    </location>
</feature>
<feature type="transmembrane region" description="Helical" evidence="6">
    <location>
        <begin position="45"/>
        <end position="67"/>
    </location>
</feature>
<dbReference type="PANTHER" id="PTHR11206">
    <property type="entry name" value="MULTIDRUG RESISTANCE PROTEIN"/>
    <property type="match status" value="1"/>
</dbReference>
<feature type="transmembrane region" description="Helical" evidence="6">
    <location>
        <begin position="218"/>
        <end position="241"/>
    </location>
</feature>
<dbReference type="Proteomes" id="UP001370490">
    <property type="component" value="Unassembled WGS sequence"/>
</dbReference>
<evidence type="ECO:0000256" key="4">
    <source>
        <dbReference type="ARBA" id="ARBA00022989"/>
    </source>
</evidence>
<dbReference type="GO" id="GO:0015297">
    <property type="term" value="F:antiporter activity"/>
    <property type="evidence" value="ECO:0007669"/>
    <property type="project" value="InterPro"/>
</dbReference>
<proteinExistence type="inferred from homology"/>
<evidence type="ECO:0000256" key="1">
    <source>
        <dbReference type="ARBA" id="ARBA00004141"/>
    </source>
</evidence>
<evidence type="ECO:0000313" key="7">
    <source>
        <dbReference type="EMBL" id="KAK6946702.1"/>
    </source>
</evidence>
<reference evidence="7 8" key="1">
    <citation type="submission" date="2023-12" db="EMBL/GenBank/DDBJ databases">
        <title>A high-quality genome assembly for Dillenia turbinata (Dilleniales).</title>
        <authorList>
            <person name="Chanderbali A."/>
        </authorList>
    </citation>
    <scope>NUCLEOTIDE SEQUENCE [LARGE SCALE GENOMIC DNA]</scope>
    <source>
        <strain evidence="7">LSX21</strain>
        <tissue evidence="7">Leaf</tissue>
    </source>
</reference>
<dbReference type="GO" id="GO:0016020">
    <property type="term" value="C:membrane"/>
    <property type="evidence" value="ECO:0007669"/>
    <property type="project" value="UniProtKB-SubCell"/>
</dbReference>
<keyword evidence="8" id="KW-1185">Reference proteome</keyword>